<sequence>MFAQTATLAQVPPVALMPTETKFLLVGPVDTAAERDDLTALGFDLAEELLMPVTVATSMHGHDVTEFEAVLIYGDVTKAVTAAVIWAEALEAGVPTYDVDDRLNLCAVCNRNQHLGTPDEDGDVVCVLCEGGGFDCAWCGEDDDRPEPYYEAGTWFVFCPPCLEGHRVAGKI</sequence>
<name>A0ABZ1FBR4_9ACTN</name>
<proteinExistence type="predicted"/>
<dbReference type="RefSeq" id="WP_326617161.1">
    <property type="nucleotide sequence ID" value="NZ_CP109106.1"/>
</dbReference>
<dbReference type="EMBL" id="CP109106">
    <property type="protein sequence ID" value="WSB67813.1"/>
    <property type="molecule type" value="Genomic_DNA"/>
</dbReference>
<gene>
    <name evidence="1" type="ORF">OG863_07490</name>
</gene>
<protein>
    <submittedName>
        <fullName evidence="1">Uncharacterized protein</fullName>
    </submittedName>
</protein>
<keyword evidence="2" id="KW-1185">Reference proteome</keyword>
<evidence type="ECO:0000313" key="2">
    <source>
        <dbReference type="Proteomes" id="UP001344251"/>
    </source>
</evidence>
<accession>A0ABZ1FBR4</accession>
<evidence type="ECO:0000313" key="1">
    <source>
        <dbReference type="EMBL" id="WSB67813.1"/>
    </source>
</evidence>
<dbReference type="Proteomes" id="UP001344251">
    <property type="component" value="Chromosome"/>
</dbReference>
<organism evidence="1 2">
    <name type="scientific">Streptomyces decoyicus</name>
    <dbReference type="NCBI Taxonomy" id="249567"/>
    <lineage>
        <taxon>Bacteria</taxon>
        <taxon>Bacillati</taxon>
        <taxon>Actinomycetota</taxon>
        <taxon>Actinomycetes</taxon>
        <taxon>Kitasatosporales</taxon>
        <taxon>Streptomycetaceae</taxon>
        <taxon>Streptomyces</taxon>
    </lineage>
</organism>
<reference evidence="1 2" key="1">
    <citation type="submission" date="2022-10" db="EMBL/GenBank/DDBJ databases">
        <title>The complete genomes of actinobacterial strains from the NBC collection.</title>
        <authorList>
            <person name="Joergensen T.S."/>
            <person name="Alvarez Arevalo M."/>
            <person name="Sterndorff E.B."/>
            <person name="Faurdal D."/>
            <person name="Vuksanovic O."/>
            <person name="Mourched A.-S."/>
            <person name="Charusanti P."/>
            <person name="Shaw S."/>
            <person name="Blin K."/>
            <person name="Weber T."/>
        </authorList>
    </citation>
    <scope>NUCLEOTIDE SEQUENCE [LARGE SCALE GENOMIC DNA]</scope>
    <source>
        <strain evidence="1 2">NBC 01774</strain>
    </source>
</reference>